<dbReference type="GO" id="GO:0006355">
    <property type="term" value="P:regulation of DNA-templated transcription"/>
    <property type="evidence" value="ECO:0007669"/>
    <property type="project" value="InterPro"/>
</dbReference>
<keyword evidence="2 3" id="KW-0175">Coiled coil</keyword>
<name>A0A6J1LP76_DROHY</name>
<dbReference type="Gene3D" id="1.20.5.4090">
    <property type="match status" value="1"/>
</dbReference>
<evidence type="ECO:0000256" key="3">
    <source>
        <dbReference type="SAM" id="Coils"/>
    </source>
</evidence>
<dbReference type="Pfam" id="PF09738">
    <property type="entry name" value="LRRFIP"/>
    <property type="match status" value="1"/>
</dbReference>
<feature type="coiled-coil region" evidence="3">
    <location>
        <begin position="250"/>
        <end position="277"/>
    </location>
</feature>
<dbReference type="RefSeq" id="XP_023168613.2">
    <property type="nucleotide sequence ID" value="XM_023312845.2"/>
</dbReference>
<gene>
    <name evidence="5" type="primary">LOC111597906</name>
</gene>
<dbReference type="InterPro" id="IPR019139">
    <property type="entry name" value="LRRFIP1/2"/>
</dbReference>
<reference evidence="5" key="1">
    <citation type="submission" date="2025-08" db="UniProtKB">
        <authorList>
            <consortium name="RefSeq"/>
        </authorList>
    </citation>
    <scope>IDENTIFICATION</scope>
    <source>
        <strain evidence="5">15085-1641.00</strain>
        <tissue evidence="5">Whole body</tissue>
    </source>
</reference>
<feature type="coiled-coil region" evidence="3">
    <location>
        <begin position="110"/>
        <end position="186"/>
    </location>
</feature>
<feature type="coiled-coil region" evidence="3">
    <location>
        <begin position="42"/>
        <end position="69"/>
    </location>
</feature>
<dbReference type="OMA" id="RDKCREH"/>
<accession>A0A6J1LP76</accession>
<evidence type="ECO:0000313" key="5">
    <source>
        <dbReference type="RefSeq" id="XP_023168613.2"/>
    </source>
</evidence>
<organism evidence="4 5">
    <name type="scientific">Drosophila hydei</name>
    <name type="common">Fruit fly</name>
    <dbReference type="NCBI Taxonomy" id="7224"/>
    <lineage>
        <taxon>Eukaryota</taxon>
        <taxon>Metazoa</taxon>
        <taxon>Ecdysozoa</taxon>
        <taxon>Arthropoda</taxon>
        <taxon>Hexapoda</taxon>
        <taxon>Insecta</taxon>
        <taxon>Pterygota</taxon>
        <taxon>Neoptera</taxon>
        <taxon>Endopterygota</taxon>
        <taxon>Diptera</taxon>
        <taxon>Brachycera</taxon>
        <taxon>Muscomorpha</taxon>
        <taxon>Ephydroidea</taxon>
        <taxon>Drosophilidae</taxon>
        <taxon>Drosophila</taxon>
    </lineage>
</organism>
<dbReference type="AlphaFoldDB" id="A0A6J1LP76"/>
<proteinExistence type="inferred from homology"/>
<evidence type="ECO:0000256" key="1">
    <source>
        <dbReference type="ARBA" id="ARBA00008275"/>
    </source>
</evidence>
<dbReference type="PANTHER" id="PTHR19212">
    <property type="entry name" value="LEUCINE RICH REPEAT IN FLII INTERACTING PROTEIN"/>
    <property type="match status" value="1"/>
</dbReference>
<protein>
    <submittedName>
        <fullName evidence="5">Leucine-rich repeat flightless-interacting protein 2 isoform X1</fullName>
    </submittedName>
</protein>
<dbReference type="PANTHER" id="PTHR19212:SF0">
    <property type="entry name" value="LD07988P"/>
    <property type="match status" value="1"/>
</dbReference>
<dbReference type="KEGG" id="dhe:111597906"/>
<evidence type="ECO:0000313" key="4">
    <source>
        <dbReference type="Proteomes" id="UP000504633"/>
    </source>
</evidence>
<sequence>MDSTNATGRRRNNICVNAEDNALDQITKEAEARLAARRLARAEAREIRMRELERQQKELEQSADRAFDMQITSGNVISDSLSVHSARHAYSGIINLSRATGSRRSSEDSLEDESHSLRDVKHELKEVEERFRKAMITNAQLDNDRSSQTYEVKLLKDKSETMQESLAQLQREFKNKVRDCSALKRNLDRTTVELNLVQGQLSERDKLIEEHGLVIVAIENSDGSDAKRALVSVENANILATVQGSLDVRIKKFAEQKQHLLNEMQKLREQLDVLKSECRPGRGSLFSDSLEYDDDYDVQRESNKIISDYKYKLQKAEQEIGSLQANLARSETQVIRYKSTAEAAEKSEAELKVERRKLQREHRELLERLEEAETANNHLLKRLDKLKNAKSTILKDL</sequence>
<evidence type="ECO:0000256" key="2">
    <source>
        <dbReference type="ARBA" id="ARBA00023054"/>
    </source>
</evidence>
<comment type="similarity">
    <text evidence="1">Belongs to the LRRFIP family.</text>
</comment>
<dbReference type="GeneID" id="111597906"/>
<keyword evidence="4" id="KW-1185">Reference proteome</keyword>
<dbReference type="OrthoDB" id="10028421at2759"/>
<dbReference type="Proteomes" id="UP000504633">
    <property type="component" value="Unplaced"/>
</dbReference>
<feature type="coiled-coil region" evidence="3">
    <location>
        <begin position="306"/>
        <end position="389"/>
    </location>
</feature>